<dbReference type="GO" id="GO:0005730">
    <property type="term" value="C:nucleolus"/>
    <property type="evidence" value="ECO:0007669"/>
    <property type="project" value="TreeGrafter"/>
</dbReference>
<dbReference type="GO" id="GO:0071040">
    <property type="term" value="P:nuclear polyadenylation-dependent antisense transcript catabolic process"/>
    <property type="evidence" value="ECO:0007669"/>
    <property type="project" value="TreeGrafter"/>
</dbReference>
<dbReference type="GO" id="GO:0071038">
    <property type="term" value="P:TRAMP-dependent tRNA surveillance pathway"/>
    <property type="evidence" value="ECO:0007669"/>
    <property type="project" value="TreeGrafter"/>
</dbReference>
<dbReference type="InterPro" id="IPR012588">
    <property type="entry name" value="Exosome-assoc_fac_Rrp6_N"/>
</dbReference>
<dbReference type="Pfam" id="PF08066">
    <property type="entry name" value="PMC2NT"/>
    <property type="match status" value="1"/>
</dbReference>
<feature type="compositionally biased region" description="Pro residues" evidence="9">
    <location>
        <begin position="722"/>
        <end position="735"/>
    </location>
</feature>
<feature type="region of interest" description="Disordered" evidence="9">
    <location>
        <begin position="131"/>
        <end position="169"/>
    </location>
</feature>
<keyword evidence="2" id="KW-0698">rRNA processing</keyword>
<evidence type="ECO:0000256" key="9">
    <source>
        <dbReference type="SAM" id="MobiDB-lite"/>
    </source>
</evidence>
<dbReference type="STRING" id="1314782.A0A165UX46"/>
<protein>
    <recommendedName>
        <fullName evidence="10">HRDC domain-containing protein</fullName>
    </recommendedName>
</protein>
<dbReference type="GO" id="GO:0071039">
    <property type="term" value="P:nuclear polyadenylation-dependent CUT catabolic process"/>
    <property type="evidence" value="ECO:0007669"/>
    <property type="project" value="TreeGrafter"/>
</dbReference>
<dbReference type="PANTHER" id="PTHR12124">
    <property type="entry name" value="POLYMYOSITIS/SCLERODERMA AUTOANTIGEN-RELATED"/>
    <property type="match status" value="1"/>
</dbReference>
<dbReference type="PANTHER" id="PTHR12124:SF47">
    <property type="entry name" value="EXOSOME COMPONENT 10"/>
    <property type="match status" value="1"/>
</dbReference>
<keyword evidence="3" id="KW-0540">Nuclease</keyword>
<sequence>MASASSSKSVLSSSAFDEYNLQLQSTALKATKFAVALPSDIPFHRSIDGDLANDLDVCSSKVLSLTNALLNLASTSNSRGKGKAKLESQDDIVDSFHSLVVDAMDHLLERADMSLDQFSGRIKAPIIAVNEPQTATQKKPSAPRGRLDPTLQHASHLPKPQLKFKTPPSNISGDVWRPRLKHKYNAQVPLGYVFLESSESNSQNSLHPYHYEITHLSYSTHQLTSAFSLTPPSSFNDTPFSYVSTPEQSANMLAKLTDKQRVREIAVDLEYHNYRSFAGFVCLMQISTRDEDFVVDCLVPEIREEMEALNEAFTDPQVVKVFHGAESDIVWLQQNFNIYVVNLFDTFHASKVLDFPRHGLASLLEMYCDFTPDKRYQLADWRIRPLPQEMLEYARSDTHYLLYIYDNLRNALLDRSLSAANSRAQSPASPHISDSPPVAKDVLLREVLKRSEETALRLYESEVYDEEEGTGPGGWDTLARKWNKVALSRDAWDGPSNSVDRMKRAVYKFVHAWRDRVAREEDESTRYILPNHYIFQLAERPPADMVALLAAFQPVPPVIKRRAKELLDGIKDVVKASLGTSAAKPEPAVISERPGASEDDMMEGVEKTTATQEANASTTSSNSRLWPTNQGSTSMKAASSSLFGSTLTPSAAVRARYAAPRSSLFGDAQLLGSAHCFLQPTQGAQAFHDRFQDVVSRIHSTLSIAPTVPTALLSAAKSQPSDPSPPAPAPEPPATGQPAEIPFVPPSQRQPKPTIEVLDDTIVLVGQARQRKRKRSDKPKAAKEKSKSSVDAEEVVEPFDYSTVSNILDDAPDVEDAPAGKKKRRQREKAKGQLPVYQYGNFPAPPRAHREVKSGNQSLTFK</sequence>
<dbReference type="GO" id="GO:0000467">
    <property type="term" value="P:exonucleolytic trimming to generate mature 3'-end of 5.8S rRNA from tricistronic rRNA transcript (SSU-rRNA, 5.8S rRNA, LSU-rRNA)"/>
    <property type="evidence" value="ECO:0007669"/>
    <property type="project" value="InterPro"/>
</dbReference>
<dbReference type="SMART" id="SM00474">
    <property type="entry name" value="35EXOc"/>
    <property type="match status" value="1"/>
</dbReference>
<gene>
    <name evidence="11" type="ORF">NEOLEDRAFT_1057691</name>
</gene>
<comment type="similarity">
    <text evidence="8">Belongs to the exosome component 10/RRP6 family.</text>
</comment>
<dbReference type="GO" id="GO:0071035">
    <property type="term" value="P:nuclear polyadenylation-dependent rRNA catabolic process"/>
    <property type="evidence" value="ECO:0007669"/>
    <property type="project" value="TreeGrafter"/>
</dbReference>
<dbReference type="FunCoup" id="A0A165UX46">
    <property type="interactions" value="790"/>
</dbReference>
<evidence type="ECO:0000256" key="4">
    <source>
        <dbReference type="ARBA" id="ARBA00022801"/>
    </source>
</evidence>
<dbReference type="InterPro" id="IPR044876">
    <property type="entry name" value="HRDC_dom_sf"/>
</dbReference>
<dbReference type="GO" id="GO:0071036">
    <property type="term" value="P:nuclear polyadenylation-dependent snoRNA catabolic process"/>
    <property type="evidence" value="ECO:0007669"/>
    <property type="project" value="TreeGrafter"/>
</dbReference>
<dbReference type="Gene3D" id="1.10.150.80">
    <property type="entry name" value="HRDC domain"/>
    <property type="match status" value="1"/>
</dbReference>
<evidence type="ECO:0000256" key="3">
    <source>
        <dbReference type="ARBA" id="ARBA00022722"/>
    </source>
</evidence>
<keyword evidence="4" id="KW-0378">Hydrolase</keyword>
<proteinExistence type="inferred from homology"/>
<feature type="compositionally biased region" description="Basic and acidic residues" evidence="9">
    <location>
        <begin position="778"/>
        <end position="790"/>
    </location>
</feature>
<feature type="domain" description="HRDC" evidence="10">
    <location>
        <begin position="500"/>
        <end position="580"/>
    </location>
</feature>
<dbReference type="SUPFAM" id="SSF53098">
    <property type="entry name" value="Ribonuclease H-like"/>
    <property type="match status" value="1"/>
</dbReference>
<reference evidence="11 12" key="1">
    <citation type="journal article" date="2016" name="Mol. Biol. Evol.">
        <title>Comparative Genomics of Early-Diverging Mushroom-Forming Fungi Provides Insights into the Origins of Lignocellulose Decay Capabilities.</title>
        <authorList>
            <person name="Nagy L.G."/>
            <person name="Riley R."/>
            <person name="Tritt A."/>
            <person name="Adam C."/>
            <person name="Daum C."/>
            <person name="Floudas D."/>
            <person name="Sun H."/>
            <person name="Yadav J.S."/>
            <person name="Pangilinan J."/>
            <person name="Larsson K.H."/>
            <person name="Matsuura K."/>
            <person name="Barry K."/>
            <person name="Labutti K."/>
            <person name="Kuo R."/>
            <person name="Ohm R.A."/>
            <person name="Bhattacharya S.S."/>
            <person name="Shirouzu T."/>
            <person name="Yoshinaga Y."/>
            <person name="Martin F.M."/>
            <person name="Grigoriev I.V."/>
            <person name="Hibbett D.S."/>
        </authorList>
    </citation>
    <scope>NUCLEOTIDE SEQUENCE [LARGE SCALE GENOMIC DNA]</scope>
    <source>
        <strain evidence="11 12">HHB14362 ss-1</strain>
    </source>
</reference>
<dbReference type="CDD" id="cd06147">
    <property type="entry name" value="Rrp6p_like_exo"/>
    <property type="match status" value="1"/>
</dbReference>
<dbReference type="GO" id="GO:0003727">
    <property type="term" value="F:single-stranded RNA binding"/>
    <property type="evidence" value="ECO:0007669"/>
    <property type="project" value="TreeGrafter"/>
</dbReference>
<dbReference type="AlphaFoldDB" id="A0A165UX46"/>
<keyword evidence="12" id="KW-1185">Reference proteome</keyword>
<organism evidence="11 12">
    <name type="scientific">Neolentinus lepideus HHB14362 ss-1</name>
    <dbReference type="NCBI Taxonomy" id="1314782"/>
    <lineage>
        <taxon>Eukaryota</taxon>
        <taxon>Fungi</taxon>
        <taxon>Dikarya</taxon>
        <taxon>Basidiomycota</taxon>
        <taxon>Agaricomycotina</taxon>
        <taxon>Agaricomycetes</taxon>
        <taxon>Gloeophyllales</taxon>
        <taxon>Gloeophyllaceae</taxon>
        <taxon>Neolentinus</taxon>
    </lineage>
</organism>
<accession>A0A165UX46</accession>
<keyword evidence="7" id="KW-0539">Nucleus</keyword>
<feature type="compositionally biased region" description="Polar residues" evidence="9">
    <location>
        <begin position="608"/>
        <end position="633"/>
    </location>
</feature>
<keyword evidence="6" id="KW-0269">Exonuclease</keyword>
<dbReference type="GO" id="GO:0071037">
    <property type="term" value="P:nuclear polyadenylation-dependent snRNA catabolic process"/>
    <property type="evidence" value="ECO:0007669"/>
    <property type="project" value="TreeGrafter"/>
</dbReference>
<dbReference type="Gene3D" id="3.30.420.10">
    <property type="entry name" value="Ribonuclease H-like superfamily/Ribonuclease H"/>
    <property type="match status" value="1"/>
</dbReference>
<dbReference type="FunFam" id="1.10.150.80:FF:000001">
    <property type="entry name" value="Putative exosome component 10"/>
    <property type="match status" value="1"/>
</dbReference>
<dbReference type="SMART" id="SM00341">
    <property type="entry name" value="HRDC"/>
    <property type="match status" value="1"/>
</dbReference>
<dbReference type="InterPro" id="IPR002562">
    <property type="entry name" value="3'-5'_exonuclease_dom"/>
</dbReference>
<keyword evidence="5" id="KW-0271">Exosome</keyword>
<dbReference type="GO" id="GO:0071051">
    <property type="term" value="P:poly(A)-dependent snoRNA 3'-end processing"/>
    <property type="evidence" value="ECO:0007669"/>
    <property type="project" value="TreeGrafter"/>
</dbReference>
<feature type="region of interest" description="Disordered" evidence="9">
    <location>
        <begin position="714"/>
        <end position="862"/>
    </location>
</feature>
<name>A0A165UX46_9AGAM</name>
<feature type="region of interest" description="Disordered" evidence="9">
    <location>
        <begin position="581"/>
        <end position="633"/>
    </location>
</feature>
<evidence type="ECO:0000256" key="8">
    <source>
        <dbReference type="ARBA" id="ARBA00043957"/>
    </source>
</evidence>
<evidence type="ECO:0000313" key="11">
    <source>
        <dbReference type="EMBL" id="KZT28826.1"/>
    </source>
</evidence>
<dbReference type="PROSITE" id="PS50967">
    <property type="entry name" value="HRDC"/>
    <property type="match status" value="1"/>
</dbReference>
<dbReference type="FunFam" id="3.30.420.10:FF:000059">
    <property type="entry name" value="Exosome complex exonuclease Rrp6"/>
    <property type="match status" value="1"/>
</dbReference>
<evidence type="ECO:0000256" key="2">
    <source>
        <dbReference type="ARBA" id="ARBA00022552"/>
    </source>
</evidence>
<evidence type="ECO:0000313" key="12">
    <source>
        <dbReference type="Proteomes" id="UP000076761"/>
    </source>
</evidence>
<dbReference type="InterPro" id="IPR002121">
    <property type="entry name" value="HRDC_dom"/>
</dbReference>
<dbReference type="Pfam" id="PF01612">
    <property type="entry name" value="DNA_pol_A_exo1"/>
    <property type="match status" value="1"/>
</dbReference>
<dbReference type="GO" id="GO:0000176">
    <property type="term" value="C:nuclear exosome (RNase complex)"/>
    <property type="evidence" value="ECO:0007669"/>
    <property type="project" value="InterPro"/>
</dbReference>
<evidence type="ECO:0000256" key="5">
    <source>
        <dbReference type="ARBA" id="ARBA00022835"/>
    </source>
</evidence>
<evidence type="ECO:0000256" key="7">
    <source>
        <dbReference type="ARBA" id="ARBA00023242"/>
    </source>
</evidence>
<dbReference type="InterPro" id="IPR049559">
    <property type="entry name" value="Rrp6p-like_exo"/>
</dbReference>
<dbReference type="InterPro" id="IPR012337">
    <property type="entry name" value="RNaseH-like_sf"/>
</dbReference>
<dbReference type="GO" id="GO:0000166">
    <property type="term" value="F:nucleotide binding"/>
    <property type="evidence" value="ECO:0007669"/>
    <property type="project" value="InterPro"/>
</dbReference>
<dbReference type="InterPro" id="IPR045092">
    <property type="entry name" value="Rrp6-like"/>
</dbReference>
<dbReference type="GO" id="GO:0000175">
    <property type="term" value="F:3'-5'-RNA exonuclease activity"/>
    <property type="evidence" value="ECO:0007669"/>
    <property type="project" value="InterPro"/>
</dbReference>
<dbReference type="InterPro" id="IPR036397">
    <property type="entry name" value="RNaseH_sf"/>
</dbReference>
<evidence type="ECO:0000256" key="1">
    <source>
        <dbReference type="ARBA" id="ARBA00004123"/>
    </source>
</evidence>
<dbReference type="Pfam" id="PF00570">
    <property type="entry name" value="HRDC"/>
    <property type="match status" value="1"/>
</dbReference>
<comment type="subcellular location">
    <subcellularLocation>
        <location evidence="1">Nucleus</location>
    </subcellularLocation>
</comment>
<dbReference type="Proteomes" id="UP000076761">
    <property type="component" value="Unassembled WGS sequence"/>
</dbReference>
<dbReference type="OrthoDB" id="2250022at2759"/>
<dbReference type="EMBL" id="KV425556">
    <property type="protein sequence ID" value="KZT28826.1"/>
    <property type="molecule type" value="Genomic_DNA"/>
</dbReference>
<evidence type="ECO:0000259" key="10">
    <source>
        <dbReference type="PROSITE" id="PS50967"/>
    </source>
</evidence>
<dbReference type="InParanoid" id="A0A165UX46"/>
<dbReference type="InterPro" id="IPR010997">
    <property type="entry name" value="HRDC-like_sf"/>
</dbReference>
<dbReference type="GO" id="GO:0071044">
    <property type="term" value="P:histone mRNA catabolic process"/>
    <property type="evidence" value="ECO:0007669"/>
    <property type="project" value="TreeGrafter"/>
</dbReference>
<evidence type="ECO:0000256" key="6">
    <source>
        <dbReference type="ARBA" id="ARBA00022839"/>
    </source>
</evidence>
<dbReference type="SUPFAM" id="SSF47819">
    <property type="entry name" value="HRDC-like"/>
    <property type="match status" value="1"/>
</dbReference>